<dbReference type="InterPro" id="IPR011989">
    <property type="entry name" value="ARM-like"/>
</dbReference>
<dbReference type="Pfam" id="PF22929">
    <property type="entry name" value="INTS1_INTS2-bd"/>
    <property type="match status" value="1"/>
</dbReference>
<keyword evidence="7" id="KW-1185">Reference proteome</keyword>
<feature type="domain" description="Integrator complex subunit 1 RPB2-binding" evidence="2">
    <location>
        <begin position="324"/>
        <end position="479"/>
    </location>
</feature>
<feature type="domain" description="Integrator complex subunit 1 R4" evidence="4">
    <location>
        <begin position="1869"/>
        <end position="1960"/>
    </location>
</feature>
<feature type="domain" description="Integrator complex subunit 1 R3" evidence="3">
    <location>
        <begin position="1664"/>
        <end position="1819"/>
    </location>
</feature>
<evidence type="ECO:0000259" key="4">
    <source>
        <dbReference type="Pfam" id="PF22928"/>
    </source>
</evidence>
<dbReference type="InterPro" id="IPR053964">
    <property type="entry name" value="INT1_R3"/>
</dbReference>
<dbReference type="InterPro" id="IPR022145">
    <property type="entry name" value="INTS1_RPB2-bd"/>
</dbReference>
<sequence>MDRGKSVAGTRGPKVKMSQQLPDSFIALGAKQGTSRDDPKRSLPLTKPSVPTTSGVSSVDKLKREASSSSLNVPPSKKLKVGLGSVSRSGIVGPSGSSLLPIDRMTSGSVGIEPWEGLAIDCDISEVFDKIAQNIQSENLEKAIGFVLGIIKGLRLMKVKPCKVTWSVLYSVASLRPELFSSENVVNAIVHLLRRDITAGLKGMHKANSHVHQMLLNLICYVFGEKDNWPEVFVKLYVEDAIGDRVIIDSPFAKPFVDNVTTAFHTKLPPSSLLKSETWTSAARDTSSPLTINSLDDDDSTNELKSLVETWQIKILPRYSHAQEKVEQIVLEAIKDLLARRQQPESISKNFVRLLSTACGLNEIRIIGVSRIEAWLHNHKLMKPAQELLAYLCYNCSAMSQRDLEVIAQLSKLRLKNKPMVNYFNNCLREMVVSFQENLYPLLKYTIYNELSNARNPNNLIVVGALFQVKPDHAADALADICLELLLNKEDYLRSLRALLKEINRVLRHDFNLLSVVHALLRERKDLLPTIRDHEFRERIFLSLVDLSAMCMLLCVSPQVRDAATQSRRDIGVLKAFKMQVSNIQRECITWLQDSALRVFRPNVPDFHHALLKVLFLEQAEHYYKVDSWPGENERNLFLRLASEVPLLQATLLRVLLIGISKEHPTASAEITEIVDQLVKRAANLPQDCGPTVMVDKVEILDFFLNLCSYHYPENITLPHGYVPPKLAISNLYWRIWMILLILAAHNPLTIGSLVWNKYPTLRMFMEMCITNYFSYPPPTMISIEEDYHSKEMQILTLEKQTILEFESHLAAASTKQEINEQTSLLLPQLIELNPTGDARRPPPHILDMLQALNNSHRLGHLLCKSRHPDFLLDIMSRQGGTAHMPWLAELVHSSEGVLSHLPVQCLCEYLLSTAPAEKLTKHGQLLAHLRTVINGPDPQSACEVLEYLFRRLTSDHGASRVQATKGLSLILSPIEDEVGTEGYHTWLTLYIKQFSHFALIKPVLVQFLRQALQIETNPLIVSSYINFLATQECFESFAELNDLITDLSSVIIERHSVASYVLPGEDNSTLKNLLQLFCIYISKAKENVEESYTIHQSYHNEYVIVSWGTGEQCAMQPLIIHAAIVLLTYGPLDTFEPFNALLNIWFPLNIDHPRAYSPDTSETTSYLPDWMKLRMIRSNVSRLVDAAIEKLEAPKLVLFIQSFGIPTNSISKLLNTLDKATILDQKLVVDSVQDKTYMIQLVEVQNKRGALGGDIYVKAIDMQLPSPQEVRVGVAVENKKALASIDVAPKLDNYLSVKTVLENLNMLFNPYFNGDKNALILNLIKGVSLNKDLRASLFEFINKSIPVNLILTTMIHFKSFSTLLNLIFSSDPTKDKEIFAAEILPMLPSNNCSANVLKHFLTAHSDQTQSHSVETAQLPDLITKEGFIANCKSERILNIPKNLREKKFGKMLIDEFESKNTGLLVDWLSVLELEIASSDCDKLQVDLLFSKKDMHFRPLLISLLLQRASWQSLNNLVKYLLSEEVYTTCPVSVLDFLTALIKSPKLWQGRDKAVPKHAHLEDVLKLEENQVKRVVKYIIEEAESHENNWQTKMESRLQLLLKCIGNHAPTIISVLFREADMNIYSRELLLMTYMSLPYSGQDEIELKPETTQEISKINCSSAIDKIAHCLLSALSATPRSKDWPKKSQDLELCARKLAATHPILILRHLPMLGGSLKGRAQYEWSVLKNRGHFTLFTQVLGLMELLQPYIFHQIDHSATLYDLLTSLFMLFSFHGQRSEITVIVKRVVGFIQNWMVHDVKAGSKFLQEHGGVLNDIQFTQEGVRPLLSSVSLPISDQDANCDVLVGSVNLPTPEVYPERWPQFKQALQSSQDSLNALQEIDQATNKRPQLLESVSQNLYALLESPIGAVRCLALSLIVRWLKYNPKAAAEALPVVLSCLDSENGDVVTSVLERLSDLVPVMQEYAKVILTKVFRLGMKSVIGCTSGIAKTIELLHLQYGC</sequence>
<dbReference type="Pfam" id="PF12432">
    <property type="entry name" value="INTS1_RP2B-bd"/>
    <property type="match status" value="1"/>
</dbReference>
<organism evidence="6 7">
    <name type="scientific">Hypothenemus hampei</name>
    <name type="common">Coffee berry borer</name>
    <dbReference type="NCBI Taxonomy" id="57062"/>
    <lineage>
        <taxon>Eukaryota</taxon>
        <taxon>Metazoa</taxon>
        <taxon>Ecdysozoa</taxon>
        <taxon>Arthropoda</taxon>
        <taxon>Hexapoda</taxon>
        <taxon>Insecta</taxon>
        <taxon>Pterygota</taxon>
        <taxon>Neoptera</taxon>
        <taxon>Endopterygota</taxon>
        <taxon>Coleoptera</taxon>
        <taxon>Polyphaga</taxon>
        <taxon>Cucujiformia</taxon>
        <taxon>Curculionidae</taxon>
        <taxon>Scolytinae</taxon>
        <taxon>Hypothenemus</taxon>
    </lineage>
</organism>
<dbReference type="Pfam" id="PF22927">
    <property type="entry name" value="INT1_R3"/>
    <property type="match status" value="1"/>
</dbReference>
<dbReference type="InterPro" id="IPR038902">
    <property type="entry name" value="INTS1"/>
</dbReference>
<gene>
    <name evidence="6" type="ORF">ABEB36_010563</name>
</gene>
<dbReference type="InterPro" id="IPR053966">
    <property type="entry name" value="INTS1_INTS2-bd"/>
</dbReference>
<evidence type="ECO:0000313" key="7">
    <source>
        <dbReference type="Proteomes" id="UP001566132"/>
    </source>
</evidence>
<dbReference type="InterPro" id="IPR053965">
    <property type="entry name" value="INTS1_R4"/>
</dbReference>
<proteinExistence type="predicted"/>
<evidence type="ECO:0008006" key="8">
    <source>
        <dbReference type="Google" id="ProtNLM"/>
    </source>
</evidence>
<dbReference type="InterPro" id="IPR016024">
    <property type="entry name" value="ARM-type_fold"/>
</dbReference>
<dbReference type="EMBL" id="JBDJPC010000007">
    <property type="protein sequence ID" value="KAL1495090.1"/>
    <property type="molecule type" value="Genomic_DNA"/>
</dbReference>
<dbReference type="PANTHER" id="PTHR21224:SF1">
    <property type="entry name" value="INTEGRATOR COMPLEX SUBUNIT 1"/>
    <property type="match status" value="1"/>
</dbReference>
<dbReference type="PANTHER" id="PTHR21224">
    <property type="entry name" value="INTEGRATOR COMPLEX SUBUNIT 1"/>
    <property type="match status" value="1"/>
</dbReference>
<dbReference type="Gene3D" id="1.25.10.10">
    <property type="entry name" value="Leucine-rich Repeat Variant"/>
    <property type="match status" value="1"/>
</dbReference>
<evidence type="ECO:0000313" key="6">
    <source>
        <dbReference type="EMBL" id="KAL1495090.1"/>
    </source>
</evidence>
<feature type="region of interest" description="Disordered" evidence="1">
    <location>
        <begin position="1"/>
        <end position="74"/>
    </location>
</feature>
<dbReference type="Pfam" id="PF22928">
    <property type="entry name" value="INTS1_R4"/>
    <property type="match status" value="1"/>
</dbReference>
<feature type="domain" description="Integrator complex subunit 1 INTS2-binding" evidence="5">
    <location>
        <begin position="944"/>
        <end position="1256"/>
    </location>
</feature>
<reference evidence="6 7" key="1">
    <citation type="submission" date="2024-05" db="EMBL/GenBank/DDBJ databases">
        <title>Genetic variation in Jamaican populations of the coffee berry borer (Hypothenemus hampei).</title>
        <authorList>
            <person name="Errbii M."/>
            <person name="Myrie A."/>
        </authorList>
    </citation>
    <scope>NUCLEOTIDE SEQUENCE [LARGE SCALE GENOMIC DNA]</scope>
    <source>
        <strain evidence="6">JA-Hopewell-2020-01-JO</strain>
        <tissue evidence="6">Whole body</tissue>
    </source>
</reference>
<feature type="compositionally biased region" description="Low complexity" evidence="1">
    <location>
        <begin position="48"/>
        <end position="59"/>
    </location>
</feature>
<evidence type="ECO:0000259" key="5">
    <source>
        <dbReference type="Pfam" id="PF22929"/>
    </source>
</evidence>
<accession>A0ABD1EK63</accession>
<evidence type="ECO:0000256" key="1">
    <source>
        <dbReference type="SAM" id="MobiDB-lite"/>
    </source>
</evidence>
<protein>
    <recommendedName>
        <fullName evidence="8">Integrator complex subunit 1</fullName>
    </recommendedName>
</protein>
<evidence type="ECO:0000259" key="2">
    <source>
        <dbReference type="Pfam" id="PF12432"/>
    </source>
</evidence>
<dbReference type="Proteomes" id="UP001566132">
    <property type="component" value="Unassembled WGS sequence"/>
</dbReference>
<dbReference type="SUPFAM" id="SSF48371">
    <property type="entry name" value="ARM repeat"/>
    <property type="match status" value="2"/>
</dbReference>
<comment type="caution">
    <text evidence="6">The sequence shown here is derived from an EMBL/GenBank/DDBJ whole genome shotgun (WGS) entry which is preliminary data.</text>
</comment>
<evidence type="ECO:0000259" key="3">
    <source>
        <dbReference type="Pfam" id="PF22927"/>
    </source>
</evidence>
<name>A0ABD1EK63_HYPHA</name>